<evidence type="ECO:0000256" key="3">
    <source>
        <dbReference type="ARBA" id="ARBA00023270"/>
    </source>
</evidence>
<gene>
    <name evidence="4" type="ORF">J421_5675</name>
</gene>
<evidence type="ECO:0000313" key="4">
    <source>
        <dbReference type="EMBL" id="AHG93210.1"/>
    </source>
</evidence>
<keyword evidence="5" id="KW-1185">Reference proteome</keyword>
<dbReference type="GO" id="GO:0042182">
    <property type="term" value="P:ketone catabolic process"/>
    <property type="evidence" value="ECO:0007669"/>
    <property type="project" value="UniProtKB-ARBA"/>
</dbReference>
<organism evidence="4 5">
    <name type="scientific">Gemmatirosa kalamazoonensis</name>
    <dbReference type="NCBI Taxonomy" id="861299"/>
    <lineage>
        <taxon>Bacteria</taxon>
        <taxon>Pseudomonadati</taxon>
        <taxon>Gemmatimonadota</taxon>
        <taxon>Gemmatimonadia</taxon>
        <taxon>Gemmatimonadales</taxon>
        <taxon>Gemmatimonadaceae</taxon>
        <taxon>Gemmatirosa</taxon>
    </lineage>
</organism>
<keyword evidence="4" id="KW-0614">Plasmid</keyword>
<comment type="subcellular location">
    <subcellularLocation>
        <location evidence="1">Cytoplasm</location>
    </subcellularLocation>
</comment>
<reference evidence="4 5" key="1">
    <citation type="journal article" date="2014" name="Genome Announc.">
        <title>Genome Sequence and Methylome of Soil Bacterium Gemmatirosa kalamazoonensis KBS708T, a Member of the Rarely Cultivated Gemmatimonadetes Phylum.</title>
        <authorList>
            <person name="Debruyn J.M."/>
            <person name="Radosevich M."/>
            <person name="Wommack K.E."/>
            <person name="Polson S.W."/>
            <person name="Hauser L.J."/>
            <person name="Fawaz M.N."/>
            <person name="Korlach J."/>
            <person name="Tsai Y.C."/>
        </authorList>
    </citation>
    <scope>NUCLEOTIDE SEQUENCE [LARGE SCALE GENOMIC DNA]</scope>
    <source>
        <strain evidence="4 5">KBS708</strain>
        <plasmid evidence="5">Plasmid 2</plasmid>
    </source>
</reference>
<evidence type="ECO:0000256" key="1">
    <source>
        <dbReference type="ARBA" id="ARBA00004496"/>
    </source>
</evidence>
<dbReference type="CDD" id="cd00956">
    <property type="entry name" value="Transaldolase_FSA"/>
    <property type="match status" value="1"/>
</dbReference>
<dbReference type="PANTHER" id="PTHR10683:SF36">
    <property type="entry name" value="TRANSALDOLASE"/>
    <property type="match status" value="1"/>
</dbReference>
<dbReference type="NCBIfam" id="TIGR00875">
    <property type="entry name" value="fsa_talC_mipB"/>
    <property type="match status" value="1"/>
</dbReference>
<dbReference type="AlphaFoldDB" id="W0RSE5"/>
<proteinExistence type="predicted"/>
<dbReference type="KEGG" id="gba:J421_5675"/>
<dbReference type="PROSITE" id="PS01054">
    <property type="entry name" value="TRANSALDOLASE_1"/>
    <property type="match status" value="1"/>
</dbReference>
<dbReference type="Proteomes" id="UP000019151">
    <property type="component" value="Plasmid 2"/>
</dbReference>
<dbReference type="Gene3D" id="3.20.20.70">
    <property type="entry name" value="Aldolase class I"/>
    <property type="match status" value="1"/>
</dbReference>
<dbReference type="FunCoup" id="W0RSE5">
    <property type="interactions" value="308"/>
</dbReference>
<dbReference type="InterPro" id="IPR001585">
    <property type="entry name" value="TAL/FSA"/>
</dbReference>
<dbReference type="HOGENOM" id="CLU_079764_0_0_0"/>
<dbReference type="InterPro" id="IPR033919">
    <property type="entry name" value="TSA/FSA_arc/bac"/>
</dbReference>
<dbReference type="GO" id="GO:0005737">
    <property type="term" value="C:cytoplasm"/>
    <property type="evidence" value="ECO:0007669"/>
    <property type="project" value="UniProtKB-SubCell"/>
</dbReference>
<dbReference type="PANTHER" id="PTHR10683">
    <property type="entry name" value="TRANSALDOLASE"/>
    <property type="match status" value="1"/>
</dbReference>
<dbReference type="PATRIC" id="fig|861299.3.peg.5713"/>
<sequence length="233" mass="24850">MRGPAVKLFPDTADIDAIRQAARWGVLDGVTTNPTLFAKVGGSYDDVLTQICRITPGPVSAEVVAEEVDGMLREGRHFAALAPNVVVKVPMCEAGLEAIARLAHEHVMTNCTLIFSANQGLLAAKAGASFLSPFVGRLDDINEDGMETVRDIAAIVRLHGLPVEVLVASIRSPRHVTEAALAGAHIATVPNEVLRRMIRHPLTEAGIVRFRQDWQAVHGGARPTAASAIPQHA</sequence>
<accession>W0RSE5</accession>
<evidence type="ECO:0000256" key="2">
    <source>
        <dbReference type="ARBA" id="ARBA00022490"/>
    </source>
</evidence>
<dbReference type="GO" id="GO:0005975">
    <property type="term" value="P:carbohydrate metabolic process"/>
    <property type="evidence" value="ECO:0007669"/>
    <property type="project" value="InterPro"/>
</dbReference>
<dbReference type="InterPro" id="IPR004731">
    <property type="entry name" value="Transaldolase_3B/F6P_aldolase"/>
</dbReference>
<keyword evidence="3" id="KW-0704">Schiff base</keyword>
<evidence type="ECO:0000313" key="5">
    <source>
        <dbReference type="Proteomes" id="UP000019151"/>
    </source>
</evidence>
<dbReference type="SUPFAM" id="SSF51569">
    <property type="entry name" value="Aldolase"/>
    <property type="match status" value="1"/>
</dbReference>
<name>W0RSE5_9BACT</name>
<dbReference type="Pfam" id="PF00923">
    <property type="entry name" value="TAL_FSA"/>
    <property type="match status" value="1"/>
</dbReference>
<dbReference type="InterPro" id="IPR018225">
    <property type="entry name" value="Transaldolase_AS"/>
</dbReference>
<dbReference type="GO" id="GO:0016832">
    <property type="term" value="F:aldehyde-lyase activity"/>
    <property type="evidence" value="ECO:0007669"/>
    <property type="project" value="InterPro"/>
</dbReference>
<keyword evidence="2" id="KW-0963">Cytoplasm</keyword>
<geneLocation type="plasmid" evidence="4 5">
    <name>2</name>
</geneLocation>
<dbReference type="EMBL" id="CP007130">
    <property type="protein sequence ID" value="AHG93210.1"/>
    <property type="molecule type" value="Genomic_DNA"/>
</dbReference>
<dbReference type="InterPro" id="IPR013785">
    <property type="entry name" value="Aldolase_TIM"/>
</dbReference>
<dbReference type="FunFam" id="3.20.20.70:FF:000018">
    <property type="entry name" value="Probable transaldolase"/>
    <property type="match status" value="1"/>
</dbReference>
<dbReference type="eggNOG" id="COG0176">
    <property type="taxonomic scope" value="Bacteria"/>
</dbReference>
<protein>
    <submittedName>
        <fullName evidence="4">Transaldolase</fullName>
    </submittedName>
</protein>
<dbReference type="InParanoid" id="W0RSE5"/>